<keyword evidence="3" id="KW-1185">Reference proteome</keyword>
<feature type="transmembrane region" description="Helical" evidence="1">
    <location>
        <begin position="32"/>
        <end position="54"/>
    </location>
</feature>
<evidence type="ECO:0000313" key="2">
    <source>
        <dbReference type="EMBL" id="ACY18664.1"/>
    </source>
</evidence>
<name>D0LMH7_HALO1</name>
<evidence type="ECO:0000313" key="3">
    <source>
        <dbReference type="Proteomes" id="UP000001880"/>
    </source>
</evidence>
<dbReference type="KEGG" id="hoh:Hoch_6189"/>
<keyword evidence="1" id="KW-1133">Transmembrane helix</keyword>
<dbReference type="HOGENOM" id="CLU_697855_0_0_7"/>
<dbReference type="Proteomes" id="UP000001880">
    <property type="component" value="Chromosome"/>
</dbReference>
<dbReference type="EMBL" id="CP001804">
    <property type="protein sequence ID" value="ACY18664.1"/>
    <property type="molecule type" value="Genomic_DNA"/>
</dbReference>
<evidence type="ECO:0000256" key="1">
    <source>
        <dbReference type="SAM" id="Phobius"/>
    </source>
</evidence>
<dbReference type="Pfam" id="PF12889">
    <property type="entry name" value="DUF3829"/>
    <property type="match status" value="1"/>
</dbReference>
<dbReference type="eggNOG" id="ENOG502ZCMG">
    <property type="taxonomic scope" value="Bacteria"/>
</dbReference>
<evidence type="ECO:0008006" key="4">
    <source>
        <dbReference type="Google" id="ProtNLM"/>
    </source>
</evidence>
<gene>
    <name evidence="2" type="ordered locus">Hoch_6189</name>
</gene>
<keyword evidence="1" id="KW-0472">Membrane</keyword>
<keyword evidence="1" id="KW-0812">Transmembrane</keyword>
<protein>
    <recommendedName>
        <fullName evidence="4">DUF3829 domain-containing protein</fullName>
    </recommendedName>
</protein>
<reference evidence="2 3" key="1">
    <citation type="journal article" date="2010" name="Stand. Genomic Sci.">
        <title>Complete genome sequence of Haliangium ochraceum type strain (SMP-2).</title>
        <authorList>
            <consortium name="US DOE Joint Genome Institute (JGI-PGF)"/>
            <person name="Ivanova N."/>
            <person name="Daum C."/>
            <person name="Lang E."/>
            <person name="Abt B."/>
            <person name="Kopitz M."/>
            <person name="Saunders E."/>
            <person name="Lapidus A."/>
            <person name="Lucas S."/>
            <person name="Glavina Del Rio T."/>
            <person name="Nolan M."/>
            <person name="Tice H."/>
            <person name="Copeland A."/>
            <person name="Cheng J.F."/>
            <person name="Chen F."/>
            <person name="Bruce D."/>
            <person name="Goodwin L."/>
            <person name="Pitluck S."/>
            <person name="Mavromatis K."/>
            <person name="Pati A."/>
            <person name="Mikhailova N."/>
            <person name="Chen A."/>
            <person name="Palaniappan K."/>
            <person name="Land M."/>
            <person name="Hauser L."/>
            <person name="Chang Y.J."/>
            <person name="Jeffries C.D."/>
            <person name="Detter J.C."/>
            <person name="Brettin T."/>
            <person name="Rohde M."/>
            <person name="Goker M."/>
            <person name="Bristow J."/>
            <person name="Markowitz V."/>
            <person name="Eisen J.A."/>
            <person name="Hugenholtz P."/>
            <person name="Kyrpides N.C."/>
            <person name="Klenk H.P."/>
        </authorList>
    </citation>
    <scope>NUCLEOTIDE SEQUENCE [LARGE SCALE GENOMIC DNA]</scope>
    <source>
        <strain evidence="3">DSM 14365 / CIP 107738 / JCM 11303 / AJ 13395 / SMP-2</strain>
    </source>
</reference>
<dbReference type="InterPro" id="IPR024291">
    <property type="entry name" value="DUF3829"/>
</dbReference>
<sequence length="395" mass="42508">MSCEYCGAVTQLPRTEPAKPAVATPGASSRMLVTLVGGALLVAAAIAVPMVSMLGSSQPRVMSTHTLTTVGSTPATANPAVDKARAAALLAAEKPAVDPLLARLDAYVKACLNSLDERILSSRARYRAWVDFEVGPKPRSKHIYGLYTFSNPNTHCAESAAAAAALEPEEPALDKAARAYVAAAQELHGLVEEAARYYDRSDYLDDDMARGQSLHAPLMRAFDRYLSAREPFLASIDSAFERALAERAAALASDDEIGRQLGDNLQTTFALAQAANVHWRKLDSIDHERFSAQVDGYRRQLEALEAALPADARELRSYVAAGHEFATAAKELARRVKRGGGWSRGDRMILRGVGGQWMVDGSPADALNAYGDLLRSDISPPLRYVAPVALLTDPY</sequence>
<dbReference type="AlphaFoldDB" id="D0LMH7"/>
<proteinExistence type="predicted"/>
<organism evidence="2 3">
    <name type="scientific">Haliangium ochraceum (strain DSM 14365 / JCM 11303 / SMP-2)</name>
    <dbReference type="NCBI Taxonomy" id="502025"/>
    <lineage>
        <taxon>Bacteria</taxon>
        <taxon>Pseudomonadati</taxon>
        <taxon>Myxococcota</taxon>
        <taxon>Polyangia</taxon>
        <taxon>Haliangiales</taxon>
        <taxon>Kofleriaceae</taxon>
        <taxon>Haliangium</taxon>
    </lineage>
</organism>
<accession>D0LMH7</accession>